<feature type="transmembrane region" description="Helical" evidence="14">
    <location>
        <begin position="111"/>
        <end position="132"/>
    </location>
</feature>
<feature type="transmembrane region" description="Helical" evidence="14">
    <location>
        <begin position="457"/>
        <end position="477"/>
    </location>
</feature>
<sequence length="637" mass="69887">MAHSAAREKQPADLAGAESGHEPGGAATPTGDVRAGERPTKGAGRGPVGRWINGGTVAVLTWLVASPVVFFLPTLIGQDPLSSRATTMPLVAAVCLAIGGFIVASRWSGQIVAGLAAGLAAAWMTLMLRAALVGTPFGFGGLYGDMGRTTASATRYTDTIVSSDTLVPSLPSEYPPFYTWLVGRASLLFDIPAWKLIADAEVLFMSASILVGFLLWRRLVNDWVALAITGMAMVAWSDPRKAYEVITLVVFVPWALEVFARTPRVRMHWLPAGLLGGFIAMTYQAWMVYAALGLIALVVIAWRTEPDRWAYLRRLGLVVAVAFVVSSWYVVPFIWATLTVGGQQVSDLYASSSVNQGLFPFLELTPLGLLQLVGLVGLVWLWRSAWWARPLLVMIIGVYAYRMVMMVRFGLTGHTGFLHYTMRLYTVLFVIAGVLVLAHVAPIVLRRLRVTPPRRAAGALLAVVLAWSAIGFTITWMPPDNRYALDAHKEPLPGGGYPEFAPNEGRRDWFPVDQVRQAVEGVLGPDPRRVTLAADDRLYSYLPWPGYLDINRTAGATLSHWDDRFAEIKRLVATTDPKAFAAASRETEFGPIDIFVLREKPDGWTWGGQRFTPAQFAPEYWTVVDDLEADFVVVIRR</sequence>
<proteinExistence type="inferred from homology"/>
<evidence type="ECO:0000256" key="7">
    <source>
        <dbReference type="ARBA" id="ARBA00022679"/>
    </source>
</evidence>
<evidence type="ECO:0000259" key="16">
    <source>
        <dbReference type="Pfam" id="PF12250"/>
    </source>
</evidence>
<feature type="transmembrane region" description="Helical" evidence="14">
    <location>
        <begin position="423"/>
        <end position="445"/>
    </location>
</feature>
<dbReference type="AlphaFoldDB" id="A0A7W7SPI1"/>
<feature type="transmembrane region" description="Helical" evidence="14">
    <location>
        <begin position="280"/>
        <end position="303"/>
    </location>
</feature>
<dbReference type="InterPro" id="IPR020963">
    <property type="entry name" value="ArabinofuranosylTrfase_AftA_N"/>
</dbReference>
<protein>
    <recommendedName>
        <fullName evidence="5">Galactan 5-O-arabinofuranosyltransferase</fullName>
        <ecNumber evidence="4">2.4.2.46</ecNumber>
    </recommendedName>
    <alternativeName>
        <fullName evidence="11">Arabinofuranosyltransferase AftA</fullName>
    </alternativeName>
</protein>
<evidence type="ECO:0000256" key="1">
    <source>
        <dbReference type="ARBA" id="ARBA00004651"/>
    </source>
</evidence>
<feature type="transmembrane region" description="Helical" evidence="14">
    <location>
        <begin position="315"/>
        <end position="338"/>
    </location>
</feature>
<dbReference type="EC" id="2.4.2.46" evidence="4"/>
<dbReference type="Pfam" id="PF12249">
    <property type="entry name" value="AftA_C"/>
    <property type="match status" value="1"/>
</dbReference>
<evidence type="ECO:0000256" key="12">
    <source>
        <dbReference type="ARBA" id="ARBA00034030"/>
    </source>
</evidence>
<keyword evidence="7" id="KW-0808">Transferase</keyword>
<dbReference type="GO" id="GO:0016757">
    <property type="term" value="F:glycosyltransferase activity"/>
    <property type="evidence" value="ECO:0007669"/>
    <property type="project" value="InterPro"/>
</dbReference>
<reference evidence="17 18" key="1">
    <citation type="submission" date="2020-08" db="EMBL/GenBank/DDBJ databases">
        <title>Sequencing the genomes of 1000 actinobacteria strains.</title>
        <authorList>
            <person name="Klenk H.-P."/>
        </authorList>
    </citation>
    <scope>NUCLEOTIDE SEQUENCE [LARGE SCALE GENOMIC DNA]</scope>
    <source>
        <strain evidence="17 18">DSM 45886</strain>
    </source>
</reference>
<comment type="subcellular location">
    <subcellularLocation>
        <location evidence="1">Cell membrane</location>
        <topology evidence="1">Multi-pass membrane protein</topology>
    </subcellularLocation>
</comment>
<organism evidence="17 18">
    <name type="scientific">Micromonospora polyrhachis</name>
    <dbReference type="NCBI Taxonomy" id="1282883"/>
    <lineage>
        <taxon>Bacteria</taxon>
        <taxon>Bacillati</taxon>
        <taxon>Actinomycetota</taxon>
        <taxon>Actinomycetes</taxon>
        <taxon>Micromonosporales</taxon>
        <taxon>Micromonosporaceae</taxon>
        <taxon>Micromonospora</taxon>
    </lineage>
</organism>
<comment type="catalytic activity">
    <reaction evidence="12">
        <text>Adds an alpha-D-arabinofuranosyl group from trans,octacis-decaprenylphospho-beta-D-arabinofuranose at the 5-O-position of the eighth, tenth and twelfth galactofuranose unit of the galactofuranan chain of [beta-D-galactofuranosyl-(1-&gt;5)-beta-D-galactofuranosyl-(1-&gt;6)]14-beta-D-galactofuranosyl-(1-&gt;5)-beta-D-galactofuranosyl-(1-&gt;4)-alpha-L-rhamnopyranosyl-(1-&gt;3)-N-acetyl-alpha-D-glucosaminyl-diphospho-trans,octacis-decaprenol.</text>
        <dbReference type="EC" id="2.4.2.46"/>
    </reaction>
</comment>
<dbReference type="UniPathway" id="UPA00963"/>
<evidence type="ECO:0000313" key="17">
    <source>
        <dbReference type="EMBL" id="MBB4958416.1"/>
    </source>
</evidence>
<feature type="domain" description="Arabinofuranosyltransferase AftA N-terminal" evidence="16">
    <location>
        <begin position="83"/>
        <end position="452"/>
    </location>
</feature>
<keyword evidence="6" id="KW-1003">Cell membrane</keyword>
<feature type="compositionally biased region" description="Basic and acidic residues" evidence="13">
    <location>
        <begin position="1"/>
        <end position="11"/>
    </location>
</feature>
<evidence type="ECO:0000256" key="4">
    <source>
        <dbReference type="ARBA" id="ARBA00012037"/>
    </source>
</evidence>
<dbReference type="EMBL" id="JACHJW010000001">
    <property type="protein sequence ID" value="MBB4958416.1"/>
    <property type="molecule type" value="Genomic_DNA"/>
</dbReference>
<feature type="transmembrane region" description="Helical" evidence="14">
    <location>
        <begin position="391"/>
        <end position="411"/>
    </location>
</feature>
<evidence type="ECO:0000256" key="9">
    <source>
        <dbReference type="ARBA" id="ARBA00022989"/>
    </source>
</evidence>
<comment type="pathway">
    <text evidence="2">Cell wall biogenesis; cell wall polysaccharide biosynthesis.</text>
</comment>
<evidence type="ECO:0000256" key="13">
    <source>
        <dbReference type="SAM" id="MobiDB-lite"/>
    </source>
</evidence>
<evidence type="ECO:0000256" key="5">
    <source>
        <dbReference type="ARBA" id="ARBA00020482"/>
    </source>
</evidence>
<feature type="transmembrane region" description="Helical" evidence="14">
    <location>
        <begin position="241"/>
        <end position="260"/>
    </location>
</feature>
<evidence type="ECO:0000256" key="10">
    <source>
        <dbReference type="ARBA" id="ARBA00023136"/>
    </source>
</evidence>
<comment type="caution">
    <text evidence="17">The sequence shown here is derived from an EMBL/GenBank/DDBJ whole genome shotgun (WGS) entry which is preliminary data.</text>
</comment>
<comment type="similarity">
    <text evidence="3">Belongs to the glycosyltransferase 85 family.</text>
</comment>
<name>A0A7W7SPI1_9ACTN</name>
<feature type="region of interest" description="Disordered" evidence="13">
    <location>
        <begin position="1"/>
        <end position="47"/>
    </location>
</feature>
<keyword evidence="8 14" id="KW-0812">Transmembrane</keyword>
<evidence type="ECO:0000256" key="2">
    <source>
        <dbReference type="ARBA" id="ARBA00004776"/>
    </source>
</evidence>
<feature type="transmembrane region" description="Helical" evidence="14">
    <location>
        <begin position="358"/>
        <end position="382"/>
    </location>
</feature>
<evidence type="ECO:0000256" key="11">
    <source>
        <dbReference type="ARBA" id="ARBA00033184"/>
    </source>
</evidence>
<dbReference type="GO" id="GO:0045227">
    <property type="term" value="P:capsule polysaccharide biosynthetic process"/>
    <property type="evidence" value="ECO:0007669"/>
    <property type="project" value="UniProtKB-UniPathway"/>
</dbReference>
<dbReference type="RefSeq" id="WP_184534512.1">
    <property type="nucleotide sequence ID" value="NZ_JACHJW010000001.1"/>
</dbReference>
<dbReference type="Proteomes" id="UP000578819">
    <property type="component" value="Unassembled WGS sequence"/>
</dbReference>
<evidence type="ECO:0000256" key="8">
    <source>
        <dbReference type="ARBA" id="ARBA00022692"/>
    </source>
</evidence>
<gene>
    <name evidence="17" type="ORF">FHR38_002149</name>
</gene>
<dbReference type="Pfam" id="PF12250">
    <property type="entry name" value="AftA_N"/>
    <property type="match status" value="1"/>
</dbReference>
<evidence type="ECO:0000259" key="15">
    <source>
        <dbReference type="Pfam" id="PF12249"/>
    </source>
</evidence>
<dbReference type="GO" id="GO:0044038">
    <property type="term" value="P:cell wall macromolecule biosynthetic process"/>
    <property type="evidence" value="ECO:0007669"/>
    <property type="project" value="InterPro"/>
</dbReference>
<evidence type="ECO:0000256" key="6">
    <source>
        <dbReference type="ARBA" id="ARBA00022475"/>
    </source>
</evidence>
<dbReference type="InterPro" id="IPR020959">
    <property type="entry name" value="ArabinofuranosylTrfase_AftA_C"/>
</dbReference>
<keyword evidence="10 14" id="KW-0472">Membrane</keyword>
<keyword evidence="18" id="KW-1185">Reference proteome</keyword>
<feature type="transmembrane region" description="Helical" evidence="14">
    <location>
        <begin position="51"/>
        <end position="73"/>
    </location>
</feature>
<feature type="domain" description="Arabinofuranosyltransferase AftA C-terminal" evidence="15">
    <location>
        <begin position="514"/>
        <end position="601"/>
    </location>
</feature>
<dbReference type="GO" id="GO:0005886">
    <property type="term" value="C:plasma membrane"/>
    <property type="evidence" value="ECO:0007669"/>
    <property type="project" value="UniProtKB-SubCell"/>
</dbReference>
<feature type="transmembrane region" description="Helical" evidence="14">
    <location>
        <begin position="202"/>
        <end position="220"/>
    </location>
</feature>
<keyword evidence="9 14" id="KW-1133">Transmembrane helix</keyword>
<accession>A0A7W7SPI1</accession>
<evidence type="ECO:0000256" key="3">
    <source>
        <dbReference type="ARBA" id="ARBA00009655"/>
    </source>
</evidence>
<evidence type="ECO:0000256" key="14">
    <source>
        <dbReference type="SAM" id="Phobius"/>
    </source>
</evidence>
<evidence type="ECO:0000313" key="18">
    <source>
        <dbReference type="Proteomes" id="UP000578819"/>
    </source>
</evidence>
<feature type="transmembrane region" description="Helical" evidence="14">
    <location>
        <begin position="85"/>
        <end position="104"/>
    </location>
</feature>